<accession>A0A351JU66</accession>
<proteinExistence type="inferred from homology"/>
<feature type="domain" description="Cytochrome C biogenesis protein transmembrane" evidence="7">
    <location>
        <begin position="33"/>
        <end position="197"/>
    </location>
</feature>
<evidence type="ECO:0000256" key="1">
    <source>
        <dbReference type="ARBA" id="ARBA00004141"/>
    </source>
</evidence>
<name>A0A351JU66_UNCKA</name>
<keyword evidence="4 6" id="KW-1133">Transmembrane helix</keyword>
<feature type="transmembrane region" description="Helical" evidence="6">
    <location>
        <begin position="227"/>
        <end position="247"/>
    </location>
</feature>
<evidence type="ECO:0000256" key="5">
    <source>
        <dbReference type="ARBA" id="ARBA00023136"/>
    </source>
</evidence>
<keyword evidence="5 6" id="KW-0472">Membrane</keyword>
<dbReference type="InterPro" id="IPR003834">
    <property type="entry name" value="Cyt_c_assmbl_TM_dom"/>
</dbReference>
<sequence length="311" mass="34419">MAAMTTKKRTTPNKPARPATKLAMDLLISASFIASFFAGIAALFAPCCITILLPTYFASIFKQKATVFLMTFMYFLGILSIFLPIGLGVSFLTQVFSQYHDTIFLIGGIFLIFLGITLLLGQQFSLPFSVHPELKKQDFMSVYVLGIFSAVATTCCAPVLAGVLTLSALPGSVFLGGVYTLAYVLGMVLPLFVTAFFLDKVDFTKKFFAFRKGVFYTVLGQKISLTFANLFSGLMFLVLGIIIIYLARTQQLTSHSSYQVSLNIYLTKFIKSIGQVTQFIPEVAWAIIFVGAAVFVTYFAVKQFIYLKKRR</sequence>
<dbReference type="Pfam" id="PF02683">
    <property type="entry name" value="DsbD_TM"/>
    <property type="match status" value="1"/>
</dbReference>
<feature type="transmembrane region" description="Helical" evidence="6">
    <location>
        <begin position="178"/>
        <end position="198"/>
    </location>
</feature>
<protein>
    <recommendedName>
        <fullName evidence="7">Cytochrome C biogenesis protein transmembrane domain-containing protein</fullName>
    </recommendedName>
</protein>
<dbReference type="GO" id="GO:0017004">
    <property type="term" value="P:cytochrome complex assembly"/>
    <property type="evidence" value="ECO:0007669"/>
    <property type="project" value="InterPro"/>
</dbReference>
<dbReference type="GO" id="GO:0016020">
    <property type="term" value="C:membrane"/>
    <property type="evidence" value="ECO:0007669"/>
    <property type="project" value="UniProtKB-SubCell"/>
</dbReference>
<feature type="transmembrane region" description="Helical" evidence="6">
    <location>
        <begin position="142"/>
        <end position="166"/>
    </location>
</feature>
<comment type="caution">
    <text evidence="8">The sequence shown here is derived from an EMBL/GenBank/DDBJ whole genome shotgun (WGS) entry which is preliminary data.</text>
</comment>
<reference evidence="8 9" key="1">
    <citation type="journal article" date="2018" name="Nat. Biotechnol.">
        <title>A standardized bacterial taxonomy based on genome phylogeny substantially revises the tree of life.</title>
        <authorList>
            <person name="Parks D.H."/>
            <person name="Chuvochina M."/>
            <person name="Waite D.W."/>
            <person name="Rinke C."/>
            <person name="Skarshewski A."/>
            <person name="Chaumeil P.A."/>
            <person name="Hugenholtz P."/>
        </authorList>
    </citation>
    <scope>NUCLEOTIDE SEQUENCE [LARGE SCALE GENOMIC DNA]</scope>
    <source>
        <strain evidence="8">UBA10185</strain>
    </source>
</reference>
<dbReference type="AlphaFoldDB" id="A0A351JU66"/>
<dbReference type="EMBL" id="DNHX01000036">
    <property type="protein sequence ID" value="HAZ29836.1"/>
    <property type="molecule type" value="Genomic_DNA"/>
</dbReference>
<dbReference type="InterPro" id="IPR051790">
    <property type="entry name" value="Cytochrome_c-biogenesis_DsbD"/>
</dbReference>
<evidence type="ECO:0000256" key="3">
    <source>
        <dbReference type="ARBA" id="ARBA00022692"/>
    </source>
</evidence>
<comment type="similarity">
    <text evidence="2">Belongs to the DsbD family.</text>
</comment>
<dbReference type="PANTHER" id="PTHR31272">
    <property type="entry name" value="CYTOCHROME C-TYPE BIOGENESIS PROTEIN HI_1454-RELATED"/>
    <property type="match status" value="1"/>
</dbReference>
<evidence type="ECO:0000256" key="6">
    <source>
        <dbReference type="SAM" id="Phobius"/>
    </source>
</evidence>
<evidence type="ECO:0000256" key="4">
    <source>
        <dbReference type="ARBA" id="ARBA00022989"/>
    </source>
</evidence>
<evidence type="ECO:0000259" key="7">
    <source>
        <dbReference type="Pfam" id="PF02683"/>
    </source>
</evidence>
<feature type="transmembrane region" description="Helical" evidence="6">
    <location>
        <begin position="65"/>
        <end position="91"/>
    </location>
</feature>
<keyword evidence="3 6" id="KW-0812">Transmembrane</keyword>
<feature type="transmembrane region" description="Helical" evidence="6">
    <location>
        <begin position="103"/>
        <end position="121"/>
    </location>
</feature>
<dbReference type="PANTHER" id="PTHR31272:SF9">
    <property type="entry name" value="BLL1027 PROTEIN"/>
    <property type="match status" value="1"/>
</dbReference>
<evidence type="ECO:0000313" key="8">
    <source>
        <dbReference type="EMBL" id="HAZ29836.1"/>
    </source>
</evidence>
<evidence type="ECO:0000313" key="9">
    <source>
        <dbReference type="Proteomes" id="UP000264072"/>
    </source>
</evidence>
<feature type="transmembrane region" description="Helical" evidence="6">
    <location>
        <begin position="283"/>
        <end position="301"/>
    </location>
</feature>
<dbReference type="Proteomes" id="UP000264072">
    <property type="component" value="Unassembled WGS sequence"/>
</dbReference>
<evidence type="ECO:0000256" key="2">
    <source>
        <dbReference type="ARBA" id="ARBA00006143"/>
    </source>
</evidence>
<comment type="subcellular location">
    <subcellularLocation>
        <location evidence="1">Membrane</location>
        <topology evidence="1">Multi-pass membrane protein</topology>
    </subcellularLocation>
</comment>
<feature type="transmembrane region" description="Helical" evidence="6">
    <location>
        <begin position="26"/>
        <end position="53"/>
    </location>
</feature>
<organism evidence="8 9">
    <name type="scientific">candidate division WWE3 bacterium</name>
    <dbReference type="NCBI Taxonomy" id="2053526"/>
    <lineage>
        <taxon>Bacteria</taxon>
        <taxon>Katanobacteria</taxon>
    </lineage>
</organism>
<gene>
    <name evidence="8" type="ORF">DCY43_03805</name>
</gene>